<keyword evidence="12" id="KW-1185">Reference proteome</keyword>
<feature type="transmembrane region" description="Helical" evidence="9">
    <location>
        <begin position="63"/>
        <end position="80"/>
    </location>
</feature>
<evidence type="ECO:0000313" key="11">
    <source>
        <dbReference type="EMBL" id="PXX89581.1"/>
    </source>
</evidence>
<evidence type="ECO:0000256" key="9">
    <source>
        <dbReference type="RuleBase" id="RU369079"/>
    </source>
</evidence>
<feature type="transmembrane region" description="Helical" evidence="9">
    <location>
        <begin position="26"/>
        <end position="48"/>
    </location>
</feature>
<evidence type="ECO:0000256" key="4">
    <source>
        <dbReference type="ARBA" id="ARBA00022519"/>
    </source>
</evidence>
<dbReference type="Proteomes" id="UP000253987">
    <property type="component" value="Unassembled WGS sequence"/>
</dbReference>
<dbReference type="GO" id="GO:0005886">
    <property type="term" value="C:plasma membrane"/>
    <property type="evidence" value="ECO:0007669"/>
    <property type="project" value="UniProtKB-SubCell"/>
</dbReference>
<evidence type="ECO:0000256" key="8">
    <source>
        <dbReference type="ARBA" id="ARBA00038436"/>
    </source>
</evidence>
<dbReference type="RefSeq" id="WP_114613796.1">
    <property type="nucleotide sequence ID" value="NZ_QFWX01000006.1"/>
</dbReference>
<proteinExistence type="inferred from homology"/>
<dbReference type="PANTHER" id="PTHR35011">
    <property type="entry name" value="2,3-DIKETO-L-GULONATE TRAP TRANSPORTER SMALL PERMEASE PROTEIN YIAM"/>
    <property type="match status" value="1"/>
</dbReference>
<sequence length="183" mass="20119">MADENFSTPNRTPTPDNSAERFRMPALDAGVVIVLFWLLALVVFTQFFTRYVLNDSIGWTEELARYLLIVVTFAGACIAVRRNTHISVEFFYRYLPPGAARGLSTMVDLLRTGLFAVLTVLCVQLAGNTRQMMTAIELPKSVLYGFVAGCFALMTVYSAMVAWRHIVSGKADVSPDVPTGPAG</sequence>
<evidence type="ECO:0000256" key="1">
    <source>
        <dbReference type="ARBA" id="ARBA00004429"/>
    </source>
</evidence>
<feature type="domain" description="Tripartite ATP-independent periplasmic transporters DctQ component" evidence="10">
    <location>
        <begin position="39"/>
        <end position="166"/>
    </location>
</feature>
<evidence type="ECO:0000256" key="7">
    <source>
        <dbReference type="ARBA" id="ARBA00023136"/>
    </source>
</evidence>
<dbReference type="AlphaFoldDB" id="A0A2V3ZHX5"/>
<evidence type="ECO:0000259" key="10">
    <source>
        <dbReference type="Pfam" id="PF04290"/>
    </source>
</evidence>
<keyword evidence="4 9" id="KW-0997">Cell inner membrane</keyword>
<organism evidence="11 12">
    <name type="scientific">Marinobacter vulgaris</name>
    <dbReference type="NCBI Taxonomy" id="1928331"/>
    <lineage>
        <taxon>Bacteria</taxon>
        <taxon>Pseudomonadati</taxon>
        <taxon>Pseudomonadota</taxon>
        <taxon>Gammaproteobacteria</taxon>
        <taxon>Pseudomonadales</taxon>
        <taxon>Marinobacteraceae</taxon>
        <taxon>Marinobacter</taxon>
    </lineage>
</organism>
<keyword evidence="7 9" id="KW-0472">Membrane</keyword>
<evidence type="ECO:0000256" key="2">
    <source>
        <dbReference type="ARBA" id="ARBA00022448"/>
    </source>
</evidence>
<dbReference type="InterPro" id="IPR055348">
    <property type="entry name" value="DctQ"/>
</dbReference>
<keyword evidence="3" id="KW-1003">Cell membrane</keyword>
<dbReference type="Pfam" id="PF04290">
    <property type="entry name" value="DctQ"/>
    <property type="match status" value="1"/>
</dbReference>
<comment type="function">
    <text evidence="9">Part of the tripartite ATP-independent periplasmic (TRAP) transport system.</text>
</comment>
<dbReference type="OrthoDB" id="2085311at2"/>
<feature type="transmembrane region" description="Helical" evidence="9">
    <location>
        <begin position="142"/>
        <end position="163"/>
    </location>
</feature>
<comment type="caution">
    <text evidence="11">The sequence shown here is derived from an EMBL/GenBank/DDBJ whole genome shotgun (WGS) entry which is preliminary data.</text>
</comment>
<keyword evidence="5 9" id="KW-0812">Transmembrane</keyword>
<reference evidence="11 12" key="2">
    <citation type="submission" date="2018-06" db="EMBL/GenBank/DDBJ databases">
        <title>Marinobactersediminissp. nov, a moderately halophilic bacterium isolated from marine solar saltern.</title>
        <authorList>
            <person name="Zhang Y."/>
        </authorList>
    </citation>
    <scope>NUCLEOTIDE SEQUENCE [LARGE SCALE GENOMIC DNA]</scope>
    <source>
        <strain evidence="11 12">F01</strain>
    </source>
</reference>
<name>A0A2V3ZHX5_9GAMM</name>
<comment type="similarity">
    <text evidence="8 9">Belongs to the TRAP transporter small permease family.</text>
</comment>
<reference evidence="12" key="1">
    <citation type="submission" date="2018-05" db="EMBL/GenBank/DDBJ databases">
        <authorList>
            <person name="Lu D."/>
        </authorList>
    </citation>
    <scope>NUCLEOTIDE SEQUENCE [LARGE SCALE GENOMIC DNA]</scope>
    <source>
        <strain evidence="12">F01</strain>
    </source>
</reference>
<dbReference type="GO" id="GO:0015740">
    <property type="term" value="P:C4-dicarboxylate transport"/>
    <property type="evidence" value="ECO:0007669"/>
    <property type="project" value="TreeGrafter"/>
</dbReference>
<accession>A0A2V3ZHX5</accession>
<dbReference type="InterPro" id="IPR007387">
    <property type="entry name" value="TRAP_DctQ"/>
</dbReference>
<comment type="subunit">
    <text evidence="9">The complex comprises the extracytoplasmic solute receptor protein and the two transmembrane proteins.</text>
</comment>
<evidence type="ECO:0000256" key="3">
    <source>
        <dbReference type="ARBA" id="ARBA00022475"/>
    </source>
</evidence>
<dbReference type="EMBL" id="QFWX01000006">
    <property type="protein sequence ID" value="PXX89581.1"/>
    <property type="molecule type" value="Genomic_DNA"/>
</dbReference>
<protein>
    <recommendedName>
        <fullName evidence="9">TRAP transporter small permease protein</fullName>
    </recommendedName>
</protein>
<keyword evidence="2 9" id="KW-0813">Transport</keyword>
<evidence type="ECO:0000256" key="5">
    <source>
        <dbReference type="ARBA" id="ARBA00022692"/>
    </source>
</evidence>
<dbReference type="GO" id="GO:0022857">
    <property type="term" value="F:transmembrane transporter activity"/>
    <property type="evidence" value="ECO:0007669"/>
    <property type="project" value="UniProtKB-UniRule"/>
</dbReference>
<gene>
    <name evidence="11" type="ORF">DIT71_13715</name>
</gene>
<dbReference type="PANTHER" id="PTHR35011:SF11">
    <property type="entry name" value="TRAP TRANSPORTER SMALL PERMEASE PROTEIN"/>
    <property type="match status" value="1"/>
</dbReference>
<evidence type="ECO:0000256" key="6">
    <source>
        <dbReference type="ARBA" id="ARBA00022989"/>
    </source>
</evidence>
<keyword evidence="6 9" id="KW-1133">Transmembrane helix</keyword>
<comment type="caution">
    <text evidence="9">Lacks conserved residue(s) required for the propagation of feature annotation.</text>
</comment>
<comment type="subcellular location">
    <subcellularLocation>
        <location evidence="1 9">Cell inner membrane</location>
        <topology evidence="1 9">Multi-pass membrane protein</topology>
    </subcellularLocation>
</comment>
<evidence type="ECO:0000313" key="12">
    <source>
        <dbReference type="Proteomes" id="UP000253987"/>
    </source>
</evidence>